<feature type="domain" description="FAD-dependent urate hydroxylase HpyO/Asp monooxygenase CreE-like FAD/NAD(P)-binding" evidence="1">
    <location>
        <begin position="23"/>
        <end position="180"/>
    </location>
</feature>
<keyword evidence="3" id="KW-1185">Reference proteome</keyword>
<reference evidence="2" key="1">
    <citation type="submission" date="2020-12" db="EMBL/GenBank/DDBJ databases">
        <title>Methylobrevis albus sp. nov., isolated from fresh water lack sediment.</title>
        <authorList>
            <person name="Zou Q."/>
        </authorList>
    </citation>
    <scope>NUCLEOTIDE SEQUENCE</scope>
    <source>
        <strain evidence="2">L22</strain>
    </source>
</reference>
<accession>A0A931I323</accession>
<dbReference type="PANTHER" id="PTHR40254">
    <property type="entry name" value="BLR0577 PROTEIN"/>
    <property type="match status" value="1"/>
</dbReference>
<evidence type="ECO:0000313" key="2">
    <source>
        <dbReference type="EMBL" id="MBH0238932.1"/>
    </source>
</evidence>
<dbReference type="Proteomes" id="UP000631694">
    <property type="component" value="Unassembled WGS sequence"/>
</dbReference>
<dbReference type="Pfam" id="PF13454">
    <property type="entry name" value="NAD_binding_9"/>
    <property type="match status" value="1"/>
</dbReference>
<proteinExistence type="predicted"/>
<name>A0A931I323_9HYPH</name>
<dbReference type="InterPro" id="IPR052189">
    <property type="entry name" value="L-asp_N-monooxygenase_NS-form"/>
</dbReference>
<evidence type="ECO:0000313" key="3">
    <source>
        <dbReference type="Proteomes" id="UP000631694"/>
    </source>
</evidence>
<dbReference type="InterPro" id="IPR038732">
    <property type="entry name" value="HpyO/CreE_NAD-binding"/>
</dbReference>
<dbReference type="Gene3D" id="3.50.50.60">
    <property type="entry name" value="FAD/NAD(P)-binding domain"/>
    <property type="match status" value="2"/>
</dbReference>
<evidence type="ECO:0000259" key="1">
    <source>
        <dbReference type="Pfam" id="PF13454"/>
    </source>
</evidence>
<protein>
    <submittedName>
        <fullName evidence="2">FAD-dependent oxidoreductase</fullName>
    </submittedName>
</protein>
<dbReference type="SUPFAM" id="SSF51905">
    <property type="entry name" value="FAD/NAD(P)-binding domain"/>
    <property type="match status" value="1"/>
</dbReference>
<comment type="caution">
    <text evidence="2">The sequence shown here is derived from an EMBL/GenBank/DDBJ whole genome shotgun (WGS) entry which is preliminary data.</text>
</comment>
<dbReference type="RefSeq" id="WP_197312017.1">
    <property type="nucleotide sequence ID" value="NZ_JADZLT010000052.1"/>
</dbReference>
<dbReference type="PANTHER" id="PTHR40254:SF1">
    <property type="entry name" value="BLR0577 PROTEIN"/>
    <property type="match status" value="1"/>
</dbReference>
<gene>
    <name evidence="2" type="ORF">I5731_13955</name>
</gene>
<organism evidence="2 3">
    <name type="scientific">Methylobrevis albus</name>
    <dbReference type="NCBI Taxonomy" id="2793297"/>
    <lineage>
        <taxon>Bacteria</taxon>
        <taxon>Pseudomonadati</taxon>
        <taxon>Pseudomonadota</taxon>
        <taxon>Alphaproteobacteria</taxon>
        <taxon>Hyphomicrobiales</taxon>
        <taxon>Pleomorphomonadaceae</taxon>
        <taxon>Methylobrevis</taxon>
    </lineage>
</organism>
<dbReference type="AlphaFoldDB" id="A0A931I323"/>
<dbReference type="InterPro" id="IPR036188">
    <property type="entry name" value="FAD/NAD-bd_sf"/>
</dbReference>
<dbReference type="EMBL" id="JADZLT010000052">
    <property type="protein sequence ID" value="MBH0238932.1"/>
    <property type="molecule type" value="Genomic_DNA"/>
</dbReference>
<sequence>MTIAGTADAASRSRPDGTAPTVVVIGGGFTGAAIAWHLGFAAGQRPAVTVFEPRRLLGGGLAYDTADPVHRINVPAAKMSLVPSDEDHFLRWLRASGLADPEALRPDGSLFPRREIFGRYVAAHLAPLLQSGAVTQVAERVVKVSRVDGRDDGRHDGRWRVTGDGGSVVFADVVVIATSHPPPAAPAPLAAALHDHPRFVADPTRPGALAAIRPDDRVLVVGNGLTAADIIASLGARGHRGPIVAVSRRGLRSRGHAARPAEPRGDFVTAPSTSARALLARVRAEVAQADAAGSSWHAVFDALRLQGGAVWAALPLAERRRLVRHLRPFWDVHRFRVAPQVEDAIVAGLTTGRLEIAAAHVTGARVAGEAIRVDLRRRGDRAAAAHVFDAVVVTTGPAHRGILAAQPYLADLERQGLVRLDDVGLGLACDAHGRAVGRGGTSPTLLVAGPLARGTFGELMGLPQVADYALFIASEARIALGLGKRDAA</sequence>